<dbReference type="SUPFAM" id="SSF55895">
    <property type="entry name" value="Ribonuclease Rh-like"/>
    <property type="match status" value="1"/>
</dbReference>
<proteinExistence type="predicted"/>
<name>A0A0A9HR75_ARUDO</name>
<reference evidence="1" key="1">
    <citation type="submission" date="2014-09" db="EMBL/GenBank/DDBJ databases">
        <authorList>
            <person name="Magalhaes I.L.F."/>
            <person name="Oliveira U."/>
            <person name="Santos F.R."/>
            <person name="Vidigal T.H.D.A."/>
            <person name="Brescovit A.D."/>
            <person name="Santos A.J."/>
        </authorList>
    </citation>
    <scope>NUCLEOTIDE SEQUENCE</scope>
    <source>
        <tissue evidence="1">Shoot tissue taken approximately 20 cm above the soil surface</tissue>
    </source>
</reference>
<evidence type="ECO:0000313" key="1">
    <source>
        <dbReference type="EMBL" id="JAE39217.1"/>
    </source>
</evidence>
<dbReference type="EMBL" id="GBRH01158679">
    <property type="protein sequence ID" value="JAE39217.1"/>
    <property type="molecule type" value="Transcribed_RNA"/>
</dbReference>
<dbReference type="InterPro" id="IPR036430">
    <property type="entry name" value="RNase_T2-like_sf"/>
</dbReference>
<dbReference type="GO" id="GO:0003723">
    <property type="term" value="F:RNA binding"/>
    <property type="evidence" value="ECO:0007669"/>
    <property type="project" value="InterPro"/>
</dbReference>
<organism evidence="1">
    <name type="scientific">Arundo donax</name>
    <name type="common">Giant reed</name>
    <name type="synonym">Donax arundinaceus</name>
    <dbReference type="NCBI Taxonomy" id="35708"/>
    <lineage>
        <taxon>Eukaryota</taxon>
        <taxon>Viridiplantae</taxon>
        <taxon>Streptophyta</taxon>
        <taxon>Embryophyta</taxon>
        <taxon>Tracheophyta</taxon>
        <taxon>Spermatophyta</taxon>
        <taxon>Magnoliopsida</taxon>
        <taxon>Liliopsida</taxon>
        <taxon>Poales</taxon>
        <taxon>Poaceae</taxon>
        <taxon>PACMAD clade</taxon>
        <taxon>Arundinoideae</taxon>
        <taxon>Arundineae</taxon>
        <taxon>Arundo</taxon>
    </lineage>
</organism>
<reference evidence="1" key="2">
    <citation type="journal article" date="2015" name="Data Brief">
        <title>Shoot transcriptome of the giant reed, Arundo donax.</title>
        <authorList>
            <person name="Barrero R.A."/>
            <person name="Guerrero F.D."/>
            <person name="Moolhuijzen P."/>
            <person name="Goolsby J.A."/>
            <person name="Tidwell J."/>
            <person name="Bellgard S.E."/>
            <person name="Bellgard M.I."/>
        </authorList>
    </citation>
    <scope>NUCLEOTIDE SEQUENCE</scope>
    <source>
        <tissue evidence="1">Shoot tissue taken approximately 20 cm above the soil surface</tissue>
    </source>
</reference>
<protein>
    <submittedName>
        <fullName evidence="1">Uncharacterized protein</fullName>
    </submittedName>
</protein>
<dbReference type="GO" id="GO:0033897">
    <property type="term" value="F:ribonuclease T2 activity"/>
    <property type="evidence" value="ECO:0007669"/>
    <property type="project" value="InterPro"/>
</dbReference>
<sequence>MDKILPLKEKLDKYWPSLYCSSSSTCFSGKGPFWAHEWGNVLLALVHELLFSD</sequence>
<dbReference type="AlphaFoldDB" id="A0A0A9HR75"/>
<accession>A0A0A9HR75</accession>
<dbReference type="Gene3D" id="3.90.730.10">
    <property type="entry name" value="Ribonuclease T2-like"/>
    <property type="match status" value="1"/>
</dbReference>